<dbReference type="EMBL" id="CP111026">
    <property type="protein sequence ID" value="WAR28881.1"/>
    <property type="molecule type" value="Genomic_DNA"/>
</dbReference>
<sequence>MNLMKVTTDSPEYRAELFSILLLDADLYSEITGLSCYKAAVGSRSLLRNRRAELCWALLVADIYLRTAAKAILKSIQKCVDSIQTVRSSVSFSNQQPLSADASVGIVSFKNQSLLSTRYPGKCTENSSLSTTARSARTQKYPVSREIIKIMQAGSGKGISMLSCVFELLAISANAAAYGEGVFLGIQSAIVIVLVLLYGGRTLGGILFVLLYTATMGFLISPMAPKELIAAMQGANIIIVMASKLIQAYANYSNGGTGQLSGITVFMLWAGSLARIFTSIQETGDTMTVVTYMAAFSCNCVLVSQMVYYSKKSKTE</sequence>
<evidence type="ECO:0000256" key="2">
    <source>
        <dbReference type="ARBA" id="ARBA00022737"/>
    </source>
</evidence>
<keyword evidence="3" id="KW-1133">Transmembrane helix</keyword>
<dbReference type="PANTHER" id="PTHR12226">
    <property type="entry name" value="MANNOSE-P-DOLICHOL UTILIZATION DEFECT 1 LEC35 -RELATED"/>
    <property type="match status" value="1"/>
</dbReference>
<feature type="transmembrane region" description="Helical" evidence="3">
    <location>
        <begin position="289"/>
        <end position="309"/>
    </location>
</feature>
<name>A0ABY7G732_MYAAR</name>
<dbReference type="InterPro" id="IPR016817">
    <property type="entry name" value="MannP-dilichol_defect-1"/>
</dbReference>
<keyword evidence="1" id="KW-0813">Transport</keyword>
<organism evidence="4 5">
    <name type="scientific">Mya arenaria</name>
    <name type="common">Soft-shell clam</name>
    <dbReference type="NCBI Taxonomy" id="6604"/>
    <lineage>
        <taxon>Eukaryota</taxon>
        <taxon>Metazoa</taxon>
        <taxon>Spiralia</taxon>
        <taxon>Lophotrochozoa</taxon>
        <taxon>Mollusca</taxon>
        <taxon>Bivalvia</taxon>
        <taxon>Autobranchia</taxon>
        <taxon>Heteroconchia</taxon>
        <taxon>Euheterodonta</taxon>
        <taxon>Imparidentia</taxon>
        <taxon>Neoheterodontei</taxon>
        <taxon>Myida</taxon>
        <taxon>Myoidea</taxon>
        <taxon>Myidae</taxon>
        <taxon>Mya</taxon>
    </lineage>
</organism>
<evidence type="ECO:0000313" key="5">
    <source>
        <dbReference type="Proteomes" id="UP001164746"/>
    </source>
</evidence>
<evidence type="ECO:0000256" key="3">
    <source>
        <dbReference type="SAM" id="Phobius"/>
    </source>
</evidence>
<keyword evidence="5" id="KW-1185">Reference proteome</keyword>
<accession>A0ABY7G732</accession>
<evidence type="ECO:0000313" key="4">
    <source>
        <dbReference type="EMBL" id="WAR28881.1"/>
    </source>
</evidence>
<reference evidence="4" key="1">
    <citation type="submission" date="2022-11" db="EMBL/GenBank/DDBJ databases">
        <title>Centuries of genome instability and evolution in soft-shell clam transmissible cancer (bioRxiv).</title>
        <authorList>
            <person name="Hart S.F.M."/>
            <person name="Yonemitsu M.A."/>
            <person name="Giersch R.M."/>
            <person name="Beal B.F."/>
            <person name="Arriagada G."/>
            <person name="Davis B.W."/>
            <person name="Ostrander E.A."/>
            <person name="Goff S.P."/>
            <person name="Metzger M.J."/>
        </authorList>
    </citation>
    <scope>NUCLEOTIDE SEQUENCE</scope>
    <source>
        <strain evidence="4">MELC-2E11</strain>
        <tissue evidence="4">Siphon/mantle</tissue>
    </source>
</reference>
<dbReference type="Proteomes" id="UP001164746">
    <property type="component" value="Chromosome 15"/>
</dbReference>
<feature type="transmembrane region" description="Helical" evidence="3">
    <location>
        <begin position="258"/>
        <end position="277"/>
    </location>
</feature>
<keyword evidence="2" id="KW-0677">Repeat</keyword>
<protein>
    <submittedName>
        <fullName evidence="4">MPU1-like protein</fullName>
    </submittedName>
</protein>
<dbReference type="PANTHER" id="PTHR12226:SF2">
    <property type="entry name" value="MANNOSE-P-DOLICHOL UTILIZATION DEFECT 1 PROTEIN"/>
    <property type="match status" value="1"/>
</dbReference>
<gene>
    <name evidence="4" type="ORF">MAR_014585</name>
</gene>
<evidence type="ECO:0000256" key="1">
    <source>
        <dbReference type="ARBA" id="ARBA00022448"/>
    </source>
</evidence>
<feature type="transmembrane region" description="Helical" evidence="3">
    <location>
        <begin position="229"/>
        <end position="246"/>
    </location>
</feature>
<feature type="transmembrane region" description="Helical" evidence="3">
    <location>
        <begin position="182"/>
        <end position="199"/>
    </location>
</feature>
<feature type="transmembrane region" description="Helical" evidence="3">
    <location>
        <begin position="206"/>
        <end position="223"/>
    </location>
</feature>
<keyword evidence="3" id="KW-0472">Membrane</keyword>
<proteinExistence type="predicted"/>
<dbReference type="Gene3D" id="1.20.1280.290">
    <property type="match status" value="1"/>
</dbReference>
<keyword evidence="3" id="KW-0812">Transmembrane</keyword>